<dbReference type="PANTHER" id="PTHR18964">
    <property type="entry name" value="ROK (REPRESSOR, ORF, KINASE) FAMILY"/>
    <property type="match status" value="1"/>
</dbReference>
<proteinExistence type="inferred from homology"/>
<dbReference type="EMBL" id="JAEEGA010000001">
    <property type="protein sequence ID" value="MBP1039638.1"/>
    <property type="molecule type" value="Genomic_DNA"/>
</dbReference>
<evidence type="ECO:0000256" key="1">
    <source>
        <dbReference type="ARBA" id="ARBA00002486"/>
    </source>
</evidence>
<evidence type="ECO:0000256" key="2">
    <source>
        <dbReference type="ARBA" id="ARBA00006479"/>
    </source>
</evidence>
<dbReference type="Pfam" id="PF00480">
    <property type="entry name" value="ROK"/>
    <property type="match status" value="1"/>
</dbReference>
<dbReference type="Gene3D" id="1.10.10.10">
    <property type="entry name" value="Winged helix-like DNA-binding domain superfamily/Winged helix DNA-binding domain"/>
    <property type="match status" value="1"/>
</dbReference>
<protein>
    <submittedName>
        <fullName evidence="4">ROK family transcriptional regulator</fullName>
    </submittedName>
</protein>
<dbReference type="SUPFAM" id="SSF53067">
    <property type="entry name" value="Actin-like ATPase domain"/>
    <property type="match status" value="1"/>
</dbReference>
<dbReference type="Proteomes" id="UP000674938">
    <property type="component" value="Unassembled WGS sequence"/>
</dbReference>
<organism evidence="4 5">
    <name type="scientific">Vagococcus allomyrinae</name>
    <dbReference type="NCBI Taxonomy" id="2794353"/>
    <lineage>
        <taxon>Bacteria</taxon>
        <taxon>Bacillati</taxon>
        <taxon>Bacillota</taxon>
        <taxon>Bacilli</taxon>
        <taxon>Lactobacillales</taxon>
        <taxon>Enterococcaceae</taxon>
        <taxon>Vagococcus</taxon>
    </lineage>
</organism>
<dbReference type="AlphaFoldDB" id="A0A940PBG6"/>
<name>A0A940PBG6_9ENTE</name>
<dbReference type="Gene3D" id="3.30.420.40">
    <property type="match status" value="2"/>
</dbReference>
<dbReference type="InterPro" id="IPR036388">
    <property type="entry name" value="WH-like_DNA-bd_sf"/>
</dbReference>
<accession>A0A940PBG6</accession>
<dbReference type="CDD" id="cd23763">
    <property type="entry name" value="ASKHA_ATPase_ROK"/>
    <property type="match status" value="1"/>
</dbReference>
<dbReference type="InterPro" id="IPR036390">
    <property type="entry name" value="WH_DNA-bd_sf"/>
</dbReference>
<reference evidence="4" key="1">
    <citation type="submission" date="2020-12" db="EMBL/GenBank/DDBJ databases">
        <title>Vagococcus allomyrinae sp. nov. and Enterococcus lavae sp. nov., isolated from the larvae of Allomyrina dichotoma.</title>
        <authorList>
            <person name="Lee S.D."/>
        </authorList>
    </citation>
    <scope>NUCLEOTIDE SEQUENCE</scope>
    <source>
        <strain evidence="4">BWB3-3</strain>
    </source>
</reference>
<evidence type="ECO:0000256" key="3">
    <source>
        <dbReference type="ARBA" id="ARBA00022629"/>
    </source>
</evidence>
<comment type="function">
    <text evidence="1">Transcriptional repressor of xylose-utilizing enzymes.</text>
</comment>
<comment type="caution">
    <text evidence="4">The sequence shown here is derived from an EMBL/GenBank/DDBJ whole genome shotgun (WGS) entry which is preliminary data.</text>
</comment>
<dbReference type="SUPFAM" id="SSF46785">
    <property type="entry name" value="Winged helix' DNA-binding domain"/>
    <property type="match status" value="1"/>
</dbReference>
<dbReference type="Pfam" id="PF13412">
    <property type="entry name" value="HTH_24"/>
    <property type="match status" value="1"/>
</dbReference>
<keyword evidence="5" id="KW-1185">Reference proteome</keyword>
<dbReference type="InterPro" id="IPR000600">
    <property type="entry name" value="ROK"/>
</dbReference>
<comment type="similarity">
    <text evidence="2">Belongs to the ROK (NagC/XylR) family.</text>
</comment>
<keyword evidence="3" id="KW-0859">Xylose metabolism</keyword>
<keyword evidence="3" id="KW-0119">Carbohydrate metabolism</keyword>
<evidence type="ECO:0000313" key="5">
    <source>
        <dbReference type="Proteomes" id="UP000674938"/>
    </source>
</evidence>
<dbReference type="PANTHER" id="PTHR18964:SF149">
    <property type="entry name" value="BIFUNCTIONAL UDP-N-ACETYLGLUCOSAMINE 2-EPIMERASE_N-ACETYLMANNOSAMINE KINASE"/>
    <property type="match status" value="1"/>
</dbReference>
<sequence>MMKASKPQTVRRDNLAFLTTVIKEQGMMSQREIAEVTGLSVVTINKLIPELVEKEIIQEAAQAIVTGGRRAIAYTFNARHQLLLTIQLIEEKQQFYINFYVCDLYGTIESHEKQLGSSLSWIGIKDIIRQLVSQYPQIGAIAMGIPGVEKNGVSSLVDYPPLININLRAELGQEFGLPITIENDINAAVFGCATEKDAVDETLIGLYYPSEFPPGAGIVCNGKLVKGRNGFAGEVKYLPFPAFHQWNQVPVRTIDVESNISDVIQSMICLYDPAEIVIYTNNDMVTLEAVQRMMSHLAVSLPPLDLPDYQLSTDFNRDYLRGLIAQGLELLKEVEK</sequence>
<dbReference type="InterPro" id="IPR043129">
    <property type="entry name" value="ATPase_NBD"/>
</dbReference>
<dbReference type="GO" id="GO:0042732">
    <property type="term" value="P:D-xylose metabolic process"/>
    <property type="evidence" value="ECO:0007669"/>
    <property type="project" value="UniProtKB-KW"/>
</dbReference>
<gene>
    <name evidence="4" type="ORF">I6N95_01325</name>
</gene>
<dbReference type="RefSeq" id="WP_209524534.1">
    <property type="nucleotide sequence ID" value="NZ_JAEEGA010000001.1"/>
</dbReference>
<evidence type="ECO:0000313" key="4">
    <source>
        <dbReference type="EMBL" id="MBP1039638.1"/>
    </source>
</evidence>